<evidence type="ECO:0000313" key="1">
    <source>
        <dbReference type="EMBL" id="RLL35414.1"/>
    </source>
</evidence>
<name>A0ABX9U2I9_9GAMM</name>
<dbReference type="Proteomes" id="UP000273105">
    <property type="component" value="Unassembled WGS sequence"/>
</dbReference>
<reference evidence="1 2" key="1">
    <citation type="submission" date="2018-09" db="EMBL/GenBank/DDBJ databases">
        <title>The draft genome of Acinetobacter sp. strains.</title>
        <authorList>
            <person name="Qin J."/>
            <person name="Feng Y."/>
            <person name="Zong Z."/>
        </authorList>
    </citation>
    <scope>NUCLEOTIDE SEQUENCE [LARGE SCALE GENOMIC DNA]</scope>
    <source>
        <strain evidence="1 2">WCHAc060001</strain>
    </source>
</reference>
<organism evidence="1 2">
    <name type="scientific">Acinetobacter cumulans</name>
    <dbReference type="NCBI Taxonomy" id="2136182"/>
    <lineage>
        <taxon>Bacteria</taxon>
        <taxon>Pseudomonadati</taxon>
        <taxon>Pseudomonadota</taxon>
        <taxon>Gammaproteobacteria</taxon>
        <taxon>Moraxellales</taxon>
        <taxon>Moraxellaceae</taxon>
        <taxon>Acinetobacter</taxon>
    </lineage>
</organism>
<dbReference type="EMBL" id="RCHE01000117">
    <property type="protein sequence ID" value="RLL35414.1"/>
    <property type="molecule type" value="Genomic_DNA"/>
</dbReference>
<keyword evidence="2" id="KW-1185">Reference proteome</keyword>
<comment type="caution">
    <text evidence="1">The sequence shown here is derived from an EMBL/GenBank/DDBJ whole genome shotgun (WGS) entry which is preliminary data.</text>
</comment>
<evidence type="ECO:0000313" key="2">
    <source>
        <dbReference type="Proteomes" id="UP000273105"/>
    </source>
</evidence>
<gene>
    <name evidence="1" type="ORF">D9K79_18560</name>
</gene>
<feature type="non-terminal residue" evidence="1">
    <location>
        <position position="1"/>
    </location>
</feature>
<protein>
    <submittedName>
        <fullName evidence="1">Uncharacterized protein</fullName>
    </submittedName>
</protein>
<sequence>EAYHLVEADKVAKDVLQNVKRMFELTSSSQRTDYKWILATAAKLSFFLNEDYLSYEKSFKELADEWELDSYLESKQVFFKFLER</sequence>
<proteinExistence type="predicted"/>
<accession>A0ABX9U2I9</accession>